<dbReference type="InterPro" id="IPR019587">
    <property type="entry name" value="Polyketide_cyclase/dehydratase"/>
</dbReference>
<proteinExistence type="predicted"/>
<dbReference type="STRING" id="1184609.KILIM_015_00240"/>
<reference evidence="1 2" key="1">
    <citation type="submission" date="2012-08" db="EMBL/GenBank/DDBJ databases">
        <title>Whole genome shotgun sequence of Kineosphaera limosa NBRC 100340.</title>
        <authorList>
            <person name="Yoshida I."/>
            <person name="Isaki S."/>
            <person name="Hosoyama A."/>
            <person name="Tsuchikane K."/>
            <person name="Katsumata H."/>
            <person name="Ando Y."/>
            <person name="Ohji S."/>
            <person name="Hamada M."/>
            <person name="Tamura T."/>
            <person name="Yamazoe A."/>
            <person name="Yamazaki S."/>
            <person name="Fujita N."/>
        </authorList>
    </citation>
    <scope>NUCLEOTIDE SEQUENCE [LARGE SCALE GENOMIC DNA]</scope>
    <source>
        <strain evidence="1 2">NBRC 100340</strain>
    </source>
</reference>
<keyword evidence="2" id="KW-1185">Reference proteome</keyword>
<dbReference type="RefSeq" id="WP_006591496.1">
    <property type="nucleotide sequence ID" value="NZ_BAHD01000015.1"/>
</dbReference>
<dbReference type="Gene3D" id="3.30.530.20">
    <property type="match status" value="1"/>
</dbReference>
<organism evidence="1 2">
    <name type="scientific">Kineosphaera limosa NBRC 100340</name>
    <dbReference type="NCBI Taxonomy" id="1184609"/>
    <lineage>
        <taxon>Bacteria</taxon>
        <taxon>Bacillati</taxon>
        <taxon>Actinomycetota</taxon>
        <taxon>Actinomycetes</taxon>
        <taxon>Micrococcales</taxon>
        <taxon>Dermatophilaceae</taxon>
        <taxon>Kineosphaera</taxon>
    </lineage>
</organism>
<dbReference type="OrthoDB" id="4773254at2"/>
<accession>K6X830</accession>
<dbReference type="AlphaFoldDB" id="K6X830"/>
<name>K6X830_9MICO</name>
<sequence length="154" mass="16824">MAGHELLLTRDVDAPPEAIWRVLTDLDNAPRNLSQVVSIERIGGDGYGPGTRWRETRTMFGRSEAQEMWVESVDPPRATVVRAQAGGVDYTTTFEVTPRDGGSRITMRFAGAQQAPSVLQRLAWTVLGPIGMRVTRKAMQGDLDDIAAAAESLN</sequence>
<dbReference type="InterPro" id="IPR023393">
    <property type="entry name" value="START-like_dom_sf"/>
</dbReference>
<evidence type="ECO:0008006" key="3">
    <source>
        <dbReference type="Google" id="ProtNLM"/>
    </source>
</evidence>
<evidence type="ECO:0000313" key="2">
    <source>
        <dbReference type="Proteomes" id="UP000008366"/>
    </source>
</evidence>
<dbReference type="eggNOG" id="COG3427">
    <property type="taxonomic scope" value="Bacteria"/>
</dbReference>
<dbReference type="EMBL" id="BAHD01000015">
    <property type="protein sequence ID" value="GAB94964.1"/>
    <property type="molecule type" value="Genomic_DNA"/>
</dbReference>
<dbReference type="SUPFAM" id="SSF55961">
    <property type="entry name" value="Bet v1-like"/>
    <property type="match status" value="1"/>
</dbReference>
<comment type="caution">
    <text evidence="1">The sequence shown here is derived from an EMBL/GenBank/DDBJ whole genome shotgun (WGS) entry which is preliminary data.</text>
</comment>
<gene>
    <name evidence="1" type="ORF">KILIM_015_00240</name>
</gene>
<evidence type="ECO:0000313" key="1">
    <source>
        <dbReference type="EMBL" id="GAB94964.1"/>
    </source>
</evidence>
<dbReference type="Pfam" id="PF10604">
    <property type="entry name" value="Polyketide_cyc2"/>
    <property type="match status" value="1"/>
</dbReference>
<protein>
    <recommendedName>
        <fullName evidence="3">Carbon monoxide dehydrogenase subunit G</fullName>
    </recommendedName>
</protein>
<dbReference type="Proteomes" id="UP000008366">
    <property type="component" value="Unassembled WGS sequence"/>
</dbReference>